<keyword evidence="10 13" id="KW-0472">Membrane</keyword>
<dbReference type="Pfam" id="PF01227">
    <property type="entry name" value="GTP_cyclohydroI"/>
    <property type="match status" value="1"/>
</dbReference>
<evidence type="ECO:0000256" key="9">
    <source>
        <dbReference type="ARBA" id="ARBA00022989"/>
    </source>
</evidence>
<evidence type="ECO:0000256" key="2">
    <source>
        <dbReference type="ARBA" id="ARBA00005080"/>
    </source>
</evidence>
<dbReference type="GO" id="GO:0003934">
    <property type="term" value="F:GTP cyclohydrolase I activity"/>
    <property type="evidence" value="ECO:0007669"/>
    <property type="project" value="UniProtKB-EC"/>
</dbReference>
<dbReference type="GO" id="GO:0005737">
    <property type="term" value="C:cytoplasm"/>
    <property type="evidence" value="ECO:0007669"/>
    <property type="project" value="TreeGrafter"/>
</dbReference>
<evidence type="ECO:0000256" key="6">
    <source>
        <dbReference type="ARBA" id="ARBA00022692"/>
    </source>
</evidence>
<evidence type="ECO:0000256" key="4">
    <source>
        <dbReference type="ARBA" id="ARBA00012715"/>
    </source>
</evidence>
<keyword evidence="16" id="KW-1185">Reference proteome</keyword>
<dbReference type="Proteomes" id="UP001397290">
    <property type="component" value="Unassembled WGS sequence"/>
</dbReference>
<dbReference type="AlphaFoldDB" id="A0AAW0S823"/>
<dbReference type="Pfam" id="PF01544">
    <property type="entry name" value="CorA"/>
    <property type="match status" value="1"/>
</dbReference>
<keyword evidence="8" id="KW-0289">Folate biosynthesis</keyword>
<dbReference type="SUPFAM" id="SSF55620">
    <property type="entry name" value="Tetrahydrobiopterin biosynthesis enzymes-like"/>
    <property type="match status" value="1"/>
</dbReference>
<feature type="transmembrane region" description="Helical" evidence="13">
    <location>
        <begin position="538"/>
        <end position="556"/>
    </location>
</feature>
<dbReference type="InterPro" id="IPR018234">
    <property type="entry name" value="GTP_CycHdrlase_I_CS"/>
</dbReference>
<evidence type="ECO:0000313" key="15">
    <source>
        <dbReference type="EMBL" id="KAK8150492.1"/>
    </source>
</evidence>
<dbReference type="EC" id="3.5.4.16" evidence="4"/>
<feature type="domain" description="GTP cyclohydrolase I" evidence="14">
    <location>
        <begin position="57"/>
        <end position="186"/>
    </location>
</feature>
<dbReference type="Gene3D" id="1.20.58.340">
    <property type="entry name" value="Magnesium transport protein CorA, transmembrane region"/>
    <property type="match status" value="1"/>
</dbReference>
<comment type="subcellular location">
    <subcellularLocation>
        <location evidence="1">Membrane</location>
        <topology evidence="1">Multi-pass membrane protein</topology>
    </subcellularLocation>
</comment>
<dbReference type="PANTHER" id="PTHR11109:SF7">
    <property type="entry name" value="GTP CYCLOHYDROLASE 1"/>
    <property type="match status" value="1"/>
</dbReference>
<dbReference type="InterPro" id="IPR020602">
    <property type="entry name" value="GTP_CycHdrlase_I_dom"/>
</dbReference>
<dbReference type="InterPro" id="IPR043133">
    <property type="entry name" value="GTP-CH-I_C/QueF"/>
</dbReference>
<organism evidence="15 16">
    <name type="scientific">Beauveria asiatica</name>
    <dbReference type="NCBI Taxonomy" id="1069075"/>
    <lineage>
        <taxon>Eukaryota</taxon>
        <taxon>Fungi</taxon>
        <taxon>Dikarya</taxon>
        <taxon>Ascomycota</taxon>
        <taxon>Pezizomycotina</taxon>
        <taxon>Sordariomycetes</taxon>
        <taxon>Hypocreomycetidae</taxon>
        <taxon>Hypocreales</taxon>
        <taxon>Cordycipitaceae</taxon>
        <taxon>Beauveria</taxon>
    </lineage>
</organism>
<evidence type="ECO:0000256" key="3">
    <source>
        <dbReference type="ARBA" id="ARBA00008085"/>
    </source>
</evidence>
<accession>A0AAW0S823</accession>
<proteinExistence type="inferred from homology"/>
<keyword evidence="7" id="KW-0378">Hydrolase</keyword>
<evidence type="ECO:0000256" key="11">
    <source>
        <dbReference type="ARBA" id="ARBA00030854"/>
    </source>
</evidence>
<evidence type="ECO:0000256" key="5">
    <source>
        <dbReference type="ARBA" id="ARBA00017272"/>
    </source>
</evidence>
<evidence type="ECO:0000256" key="7">
    <source>
        <dbReference type="ARBA" id="ARBA00022801"/>
    </source>
</evidence>
<name>A0AAW0S823_9HYPO</name>
<reference evidence="15 16" key="1">
    <citation type="submission" date="2020-02" db="EMBL/GenBank/DDBJ databases">
        <title>Comparative genomics of the hypocrealean fungal genus Beauvera.</title>
        <authorList>
            <person name="Showalter D.N."/>
            <person name="Bushley K.E."/>
            <person name="Rehner S.A."/>
        </authorList>
    </citation>
    <scope>NUCLEOTIDE SEQUENCE [LARGE SCALE GENOMIC DNA]</scope>
    <source>
        <strain evidence="15 16">ARSEF4384</strain>
    </source>
</reference>
<evidence type="ECO:0000256" key="8">
    <source>
        <dbReference type="ARBA" id="ARBA00022909"/>
    </source>
</evidence>
<dbReference type="PROSITE" id="PS00859">
    <property type="entry name" value="GTP_CYCLOHYDROL_1_1"/>
    <property type="match status" value="1"/>
</dbReference>
<dbReference type="InterPro" id="IPR045863">
    <property type="entry name" value="CorA_TM1_TM2"/>
</dbReference>
<dbReference type="GO" id="GO:0008270">
    <property type="term" value="F:zinc ion binding"/>
    <property type="evidence" value="ECO:0007669"/>
    <property type="project" value="TreeGrafter"/>
</dbReference>
<dbReference type="PROSITE" id="PS00860">
    <property type="entry name" value="GTP_CYCLOHYDROL_1_2"/>
    <property type="match status" value="1"/>
</dbReference>
<dbReference type="SUPFAM" id="SSF144083">
    <property type="entry name" value="Magnesium transport protein CorA, transmembrane region"/>
    <property type="match status" value="1"/>
</dbReference>
<sequence>MAAPKPHNSMFSVMEPPATETDEKADVATVGCLRVTEMGVMEEVALVGHEPNIQNISSAMKLVLETLGEDTSRDGLRKTPERFAKAIVSLTSGYNLSPSSILKDAIFEEDCHDLVVVKDIPFFSLCEHHLLPFFGKAHIGYIPNGRVVGLSKPARVVNVFAKRLQLQERLTKQVAQCLFDVVQPRDGARRQIRQPLSALDLEQHAECFALVFAEAKKISQCEACKLELANRFSVPTFWWESYCKSHNGYFGSQDIMTDGNTNAGLMTWARFLVKFVESENKYSWTKLNIMTHARTTNNQIMLVFDASHKTQTMLLNSLMNPKRNDETRDPFWIYYRILSDVITIHDDSIWVLRDQVRDIERSYPNKSSSDDSVGKGVGERSKPNYRILHDLARHAIHIAETTSVTVNVIKGIHAAHREYLSSQSTEGFANLRAKSIQKRVQDQLLLYDQLAVGLQRRAEAIKDRLHNEIQLSFNTVTQEDAATTIQISLIAQTDSRVMRMIAYLTLAFLPATFVSAIFSTSFFNFNPEHQKYSVSKMFWIYWVFAASVTVAMFYMFRRWGPSQTRTAVTR</sequence>
<evidence type="ECO:0000256" key="13">
    <source>
        <dbReference type="SAM" id="Phobius"/>
    </source>
</evidence>
<dbReference type="InterPro" id="IPR001474">
    <property type="entry name" value="GTP_CycHdrlase_I"/>
</dbReference>
<evidence type="ECO:0000256" key="1">
    <source>
        <dbReference type="ARBA" id="ARBA00004141"/>
    </source>
</evidence>
<dbReference type="GO" id="GO:0046656">
    <property type="term" value="P:folic acid biosynthetic process"/>
    <property type="evidence" value="ECO:0007669"/>
    <property type="project" value="UniProtKB-KW"/>
</dbReference>
<comment type="caution">
    <text evidence="15">The sequence shown here is derived from an EMBL/GenBank/DDBJ whole genome shotgun (WGS) entry which is preliminary data.</text>
</comment>
<evidence type="ECO:0000256" key="10">
    <source>
        <dbReference type="ARBA" id="ARBA00023136"/>
    </source>
</evidence>
<evidence type="ECO:0000256" key="12">
    <source>
        <dbReference type="SAM" id="MobiDB-lite"/>
    </source>
</evidence>
<dbReference type="GO" id="GO:0005525">
    <property type="term" value="F:GTP binding"/>
    <property type="evidence" value="ECO:0007669"/>
    <property type="project" value="TreeGrafter"/>
</dbReference>
<evidence type="ECO:0000313" key="16">
    <source>
        <dbReference type="Proteomes" id="UP001397290"/>
    </source>
</evidence>
<dbReference type="Gene3D" id="3.30.1130.10">
    <property type="match status" value="1"/>
</dbReference>
<keyword evidence="9 13" id="KW-1133">Transmembrane helix</keyword>
<dbReference type="Gene3D" id="1.10.286.10">
    <property type="match status" value="1"/>
</dbReference>
<dbReference type="GO" id="GO:0046654">
    <property type="term" value="P:tetrahydrofolate biosynthetic process"/>
    <property type="evidence" value="ECO:0007669"/>
    <property type="project" value="InterPro"/>
</dbReference>
<dbReference type="EMBL" id="JAAHCF010000015">
    <property type="protein sequence ID" value="KAK8150492.1"/>
    <property type="molecule type" value="Genomic_DNA"/>
</dbReference>
<dbReference type="GO" id="GO:0016020">
    <property type="term" value="C:membrane"/>
    <property type="evidence" value="ECO:0007669"/>
    <property type="project" value="UniProtKB-SubCell"/>
</dbReference>
<comment type="similarity">
    <text evidence="3">Belongs to the GTP cyclohydrolase I family.</text>
</comment>
<dbReference type="InterPro" id="IPR043134">
    <property type="entry name" value="GTP-CH-I_N"/>
</dbReference>
<dbReference type="GO" id="GO:0006729">
    <property type="term" value="P:tetrahydrobiopterin biosynthetic process"/>
    <property type="evidence" value="ECO:0007669"/>
    <property type="project" value="TreeGrafter"/>
</dbReference>
<feature type="region of interest" description="Disordered" evidence="12">
    <location>
        <begin position="1"/>
        <end position="24"/>
    </location>
</feature>
<dbReference type="GO" id="GO:0046873">
    <property type="term" value="F:metal ion transmembrane transporter activity"/>
    <property type="evidence" value="ECO:0007669"/>
    <property type="project" value="InterPro"/>
</dbReference>
<gene>
    <name evidence="15" type="ORF">G3M48_001700</name>
</gene>
<comment type="pathway">
    <text evidence="2">Cofactor biosynthesis; 7,8-dihydroneopterin triphosphate biosynthesis; 7,8-dihydroneopterin triphosphate from GTP: step 1/1.</text>
</comment>
<feature type="transmembrane region" description="Helical" evidence="13">
    <location>
        <begin position="500"/>
        <end position="518"/>
    </location>
</feature>
<dbReference type="InterPro" id="IPR002523">
    <property type="entry name" value="MgTranspt_CorA/ZnTranspt_ZntB"/>
</dbReference>
<dbReference type="NCBIfam" id="NF006826">
    <property type="entry name" value="PRK09347.1-3"/>
    <property type="match status" value="1"/>
</dbReference>
<dbReference type="PANTHER" id="PTHR11109">
    <property type="entry name" value="GTP CYCLOHYDROLASE I"/>
    <property type="match status" value="1"/>
</dbReference>
<evidence type="ECO:0000259" key="14">
    <source>
        <dbReference type="Pfam" id="PF01227"/>
    </source>
</evidence>
<keyword evidence="6 13" id="KW-0812">Transmembrane</keyword>
<protein>
    <recommendedName>
        <fullName evidence="5">GTP cyclohydrolase 1</fullName>
        <ecNumber evidence="4">3.5.4.16</ecNumber>
    </recommendedName>
    <alternativeName>
        <fullName evidence="11">GTP cyclohydrolase I</fullName>
    </alternativeName>
</protein>